<evidence type="ECO:0000256" key="3">
    <source>
        <dbReference type="ARBA" id="ARBA00022598"/>
    </source>
</evidence>
<accession>A0ABU1AM51</accession>
<dbReference type="CDD" id="cd00553">
    <property type="entry name" value="NAD_synthase"/>
    <property type="match status" value="1"/>
</dbReference>
<evidence type="ECO:0000256" key="1">
    <source>
        <dbReference type="ARBA" id="ARBA00005188"/>
    </source>
</evidence>
<evidence type="ECO:0000256" key="6">
    <source>
        <dbReference type="ARBA" id="ARBA00023027"/>
    </source>
</evidence>
<dbReference type="Pfam" id="PF02540">
    <property type="entry name" value="NAD_synthase"/>
    <property type="match status" value="1"/>
</dbReference>
<feature type="binding site" evidence="7">
    <location>
        <position position="606"/>
    </location>
    <ligand>
        <name>deamido-NAD(+)</name>
        <dbReference type="ChEBI" id="CHEBI:58437"/>
        <note>ligand shared between two neighboring subunits</note>
    </ligand>
</feature>
<evidence type="ECO:0000256" key="2">
    <source>
        <dbReference type="ARBA" id="ARBA00007145"/>
    </source>
</evidence>
<comment type="similarity">
    <text evidence="2 7 8">In the C-terminal section; belongs to the NAD synthetase family.</text>
</comment>
<dbReference type="SUPFAM" id="SSF52402">
    <property type="entry name" value="Adenine nucleotide alpha hydrolases-like"/>
    <property type="match status" value="1"/>
</dbReference>
<feature type="binding site" evidence="7">
    <location>
        <position position="478"/>
    </location>
    <ligand>
        <name>ATP</name>
        <dbReference type="ChEBI" id="CHEBI:30616"/>
    </ligand>
</feature>
<dbReference type="InterPro" id="IPR014445">
    <property type="entry name" value="Gln-dep_NAD_synthase"/>
</dbReference>
<dbReference type="CDD" id="cd07570">
    <property type="entry name" value="GAT_Gln-NAD-synth"/>
    <property type="match status" value="1"/>
</dbReference>
<keyword evidence="5 7" id="KW-0067">ATP-binding</keyword>
<keyword evidence="4 7" id="KW-0547">Nucleotide-binding</keyword>
<dbReference type="NCBIfam" id="TIGR00552">
    <property type="entry name" value="nadE"/>
    <property type="match status" value="1"/>
</dbReference>
<dbReference type="Gene3D" id="3.40.50.620">
    <property type="entry name" value="HUPs"/>
    <property type="match status" value="1"/>
</dbReference>
<keyword evidence="3 7" id="KW-0436">Ligase</keyword>
<dbReference type="SUPFAM" id="SSF56317">
    <property type="entry name" value="Carbon-nitrogen hydrolase"/>
    <property type="match status" value="1"/>
</dbReference>
<dbReference type="EC" id="6.3.5.1" evidence="7 8"/>
<keyword evidence="12" id="KW-1185">Reference proteome</keyword>
<feature type="binding site" evidence="7">
    <location>
        <position position="483"/>
    </location>
    <ligand>
        <name>deamido-NAD(+)</name>
        <dbReference type="ChEBI" id="CHEBI:58437"/>
        <note>ligand shared between two neighboring subunits</note>
    </ligand>
</feature>
<evidence type="ECO:0000259" key="10">
    <source>
        <dbReference type="PROSITE" id="PS50263"/>
    </source>
</evidence>
<dbReference type="Pfam" id="PF00795">
    <property type="entry name" value="CN_hydrolase"/>
    <property type="match status" value="1"/>
</dbReference>
<dbReference type="InterPro" id="IPR003010">
    <property type="entry name" value="C-N_Hydrolase"/>
</dbReference>
<dbReference type="Proteomes" id="UP001243717">
    <property type="component" value="Unassembled WGS sequence"/>
</dbReference>
<evidence type="ECO:0000256" key="4">
    <source>
        <dbReference type="ARBA" id="ARBA00022741"/>
    </source>
</evidence>
<comment type="caution">
    <text evidence="11">The sequence shown here is derived from an EMBL/GenBank/DDBJ whole genome shotgun (WGS) entry which is preliminary data.</text>
</comment>
<dbReference type="PROSITE" id="PS50263">
    <property type="entry name" value="CN_HYDROLASE"/>
    <property type="match status" value="1"/>
</dbReference>
<dbReference type="PANTHER" id="PTHR23090">
    <property type="entry name" value="NH 3 /GLUTAMINE-DEPENDENT NAD + SYNTHETASE"/>
    <property type="match status" value="1"/>
</dbReference>
<dbReference type="InterPro" id="IPR036526">
    <property type="entry name" value="C-N_Hydrolase_sf"/>
</dbReference>
<dbReference type="EMBL" id="JARXIC010000035">
    <property type="protein sequence ID" value="MDQ8195866.1"/>
    <property type="molecule type" value="Genomic_DNA"/>
</dbReference>
<dbReference type="GO" id="GO:0008795">
    <property type="term" value="F:NAD+ synthase activity"/>
    <property type="evidence" value="ECO:0007669"/>
    <property type="project" value="UniProtKB-EC"/>
</dbReference>
<comment type="pathway">
    <text evidence="1 7 8">Cofactor biosynthesis; NAD(+) biosynthesis; NAD(+) from deamido-NAD(+) (L-Gln route): step 1/1.</text>
</comment>
<dbReference type="PANTHER" id="PTHR23090:SF9">
    <property type="entry name" value="GLUTAMINE-DEPENDENT NAD(+) SYNTHETASE"/>
    <property type="match status" value="1"/>
</dbReference>
<comment type="similarity">
    <text evidence="9">Belongs to the NAD synthetase family.</text>
</comment>
<dbReference type="Gene3D" id="3.60.110.10">
    <property type="entry name" value="Carbon-nitrogen hydrolase"/>
    <property type="match status" value="1"/>
</dbReference>
<dbReference type="PIRSF" id="PIRSF006630">
    <property type="entry name" value="NADS_GAT"/>
    <property type="match status" value="1"/>
</dbReference>
<dbReference type="HAMAP" id="MF_02090">
    <property type="entry name" value="NadE_glutamine_dep"/>
    <property type="match status" value="1"/>
</dbReference>
<dbReference type="RefSeq" id="WP_308986314.1">
    <property type="nucleotide sequence ID" value="NZ_JARXIC010000035.1"/>
</dbReference>
<feature type="active site" description="For glutaminase activity" evidence="7">
    <location>
        <position position="113"/>
    </location>
</feature>
<evidence type="ECO:0000256" key="9">
    <source>
        <dbReference type="RuleBase" id="RU003811"/>
    </source>
</evidence>
<evidence type="ECO:0000256" key="8">
    <source>
        <dbReference type="PIRNR" id="PIRNR006630"/>
    </source>
</evidence>
<comment type="function">
    <text evidence="7">Catalyzes the ATP-dependent amidation of deamido-NAD to form NAD. Uses L-glutamine as a nitrogen source.</text>
</comment>
<reference evidence="11 12" key="1">
    <citation type="submission" date="2023-04" db="EMBL/GenBank/DDBJ databases">
        <title>A novel bacteria isolated from coastal sediment.</title>
        <authorList>
            <person name="Liu X.-J."/>
            <person name="Du Z.-J."/>
        </authorList>
    </citation>
    <scope>NUCLEOTIDE SEQUENCE [LARGE SCALE GENOMIC DNA]</scope>
    <source>
        <strain evidence="11 12">SDUM461004</strain>
    </source>
</reference>
<proteinExistence type="inferred from homology"/>
<dbReference type="InterPro" id="IPR014729">
    <property type="entry name" value="Rossmann-like_a/b/a_fold"/>
</dbReference>
<dbReference type="InterPro" id="IPR003694">
    <property type="entry name" value="NAD_synthase"/>
</dbReference>
<feature type="active site" description="Nucleophile; for glutaminase activity" evidence="7">
    <location>
        <position position="165"/>
    </location>
</feature>
<evidence type="ECO:0000256" key="7">
    <source>
        <dbReference type="HAMAP-Rule" id="MF_02090"/>
    </source>
</evidence>
<feature type="active site" description="Proton acceptor; for glutaminase activity" evidence="7">
    <location>
        <position position="45"/>
    </location>
</feature>
<dbReference type="InterPro" id="IPR022310">
    <property type="entry name" value="NAD/GMP_synthase"/>
</dbReference>
<gene>
    <name evidence="7 11" type="primary">nadE</name>
    <name evidence="11" type="ORF">QEH59_15640</name>
</gene>
<evidence type="ECO:0000313" key="12">
    <source>
        <dbReference type="Proteomes" id="UP001243717"/>
    </source>
</evidence>
<feature type="binding site" evidence="7">
    <location>
        <position position="192"/>
    </location>
    <ligand>
        <name>L-glutamine</name>
        <dbReference type="ChEBI" id="CHEBI:58359"/>
    </ligand>
</feature>
<comment type="caution">
    <text evidence="7">Lacks conserved residue(s) required for the propagation of feature annotation.</text>
</comment>
<organism evidence="11 12">
    <name type="scientific">Thalassobacterium sedimentorum</name>
    <dbReference type="NCBI Taxonomy" id="3041258"/>
    <lineage>
        <taxon>Bacteria</taxon>
        <taxon>Pseudomonadati</taxon>
        <taxon>Verrucomicrobiota</taxon>
        <taxon>Opitutia</taxon>
        <taxon>Puniceicoccales</taxon>
        <taxon>Coraliomargaritaceae</taxon>
        <taxon>Thalassobacterium</taxon>
    </lineage>
</organism>
<feature type="binding site" evidence="7">
    <location>
        <position position="454"/>
    </location>
    <ligand>
        <name>deamido-NAD(+)</name>
        <dbReference type="ChEBI" id="CHEBI:58437"/>
        <note>ligand shared between two neighboring subunits</note>
    </ligand>
</feature>
<comment type="catalytic activity">
    <reaction evidence="7 8">
        <text>deamido-NAD(+) + L-glutamine + ATP + H2O = L-glutamate + AMP + diphosphate + NAD(+) + H(+)</text>
        <dbReference type="Rhea" id="RHEA:24384"/>
        <dbReference type="ChEBI" id="CHEBI:15377"/>
        <dbReference type="ChEBI" id="CHEBI:15378"/>
        <dbReference type="ChEBI" id="CHEBI:29985"/>
        <dbReference type="ChEBI" id="CHEBI:30616"/>
        <dbReference type="ChEBI" id="CHEBI:33019"/>
        <dbReference type="ChEBI" id="CHEBI:57540"/>
        <dbReference type="ChEBI" id="CHEBI:58359"/>
        <dbReference type="ChEBI" id="CHEBI:58437"/>
        <dbReference type="ChEBI" id="CHEBI:456215"/>
        <dbReference type="EC" id="6.3.5.1"/>
    </reaction>
</comment>
<name>A0ABU1AM51_9BACT</name>
<evidence type="ECO:0000256" key="5">
    <source>
        <dbReference type="ARBA" id="ARBA00022840"/>
    </source>
</evidence>
<protein>
    <recommendedName>
        <fullName evidence="7 8">Glutamine-dependent NAD(+) synthetase</fullName>
        <ecNumber evidence="7 8">6.3.5.1</ecNumber>
    </recommendedName>
    <alternativeName>
        <fullName evidence="7 8">NAD(+) synthase [glutamine-hydrolyzing]</fullName>
    </alternativeName>
</protein>
<feature type="binding site" evidence="7">
    <location>
        <position position="198"/>
    </location>
    <ligand>
        <name>L-glutamine</name>
        <dbReference type="ChEBI" id="CHEBI:58359"/>
    </ligand>
</feature>
<keyword evidence="6 7" id="KW-0520">NAD</keyword>
<feature type="domain" description="CN hydrolase" evidence="10">
    <location>
        <begin position="5"/>
        <end position="265"/>
    </location>
</feature>
<sequence length="653" mass="72987">MRKHIHIGAAALNTTPKDWSGNTDMILAVIDEAKRRGLGLLCLPELVTTGYGCEDEFHAPYVSEWAMRILLEKIIPATREIAVTVGLPIRSHGATYNAIAVVVNAELLGFAVKQNLAGDGIHYEPRFFKAWPSGHVEHYDFDGGRCLIGDLVFEIDGLRVGFEICEDAWVAGRPGVELAQRAVDVILNPSASHFSFGKSRIRERFVQEGSRAFHCVYVYANLIGNEAGRAIYDGDCLIATQGAIVARTEPFQFQDYLLIDAVVDVEANRVNRNRQASYRPTFDAVERLSVSEWQVWTEAAFTKAVPMRTAYTQNEEFYRAVTLGLFDYMRKARTNGFAISLSGGADSAACLALVYLMAKTVLQENPQHPYVRQLLGDADTTTEALMRRICVCAYQGTINSSDTTEDAARVLAEETGAQFVSINVQALVDEYETILSGYLGRPLNWETDDISRQNIQARCRAPGIWAMANASNYLLLSTSNRSEAAVGYCTMDGDTAGSLSPVAGIDKTFLRQWLVWAEREHLPSLQIVNGLNPTAELRPLSADQTDEEDLMPYPILNRIQKLAVVQKKSPRAIFDCLQDEVEGASAEQTFAWLKRYFSLWSRNQWKRERYAPSFHVDDENLDPRSWCRYPILSGGYIDELAELEAFVFTFKGN</sequence>
<evidence type="ECO:0000313" key="11">
    <source>
        <dbReference type="EMBL" id="MDQ8195866.1"/>
    </source>
</evidence>